<feature type="non-terminal residue" evidence="1">
    <location>
        <position position="277"/>
    </location>
</feature>
<protein>
    <submittedName>
        <fullName evidence="1">Uncharacterized protein</fullName>
    </submittedName>
</protein>
<gene>
    <name evidence="1" type="ORF">S03H2_38497</name>
</gene>
<comment type="caution">
    <text evidence="1">The sequence shown here is derived from an EMBL/GenBank/DDBJ whole genome shotgun (WGS) entry which is preliminary data.</text>
</comment>
<proteinExistence type="predicted"/>
<name>X1IGH4_9ZZZZ</name>
<sequence length="277" mass="31557">ATYEITEEGKAILGEPEKVLKQVVYKSMESLRTTYSEIIQEAGRRNANLDSSRIKKIVALCQELLSDEGEPEEKKAKETLKEATSVLTWIKEQAVMKTEDGVKFPAAAFAYVSDAEKPSNWKLRLWEDPTKKVTKAQLSRAAATLSPGGFKGQKVAIPSAEMSAIKRKIRAEYRKLGVEPEDMPRWVKEAETREEVLDFMPLTEATFDKGRATVTVIKAGFNYDKSRYYPKEMLQRDYGIFEGLKMYADHPTETEEKERPERSIREWVATLKDVTCD</sequence>
<dbReference type="AlphaFoldDB" id="X1IGH4"/>
<dbReference type="EMBL" id="BARU01023741">
    <property type="protein sequence ID" value="GAH56668.1"/>
    <property type="molecule type" value="Genomic_DNA"/>
</dbReference>
<reference evidence="1" key="1">
    <citation type="journal article" date="2014" name="Front. Microbiol.">
        <title>High frequency of phylogenetically diverse reductive dehalogenase-homologous genes in deep subseafloor sedimentary metagenomes.</title>
        <authorList>
            <person name="Kawai M."/>
            <person name="Futagami T."/>
            <person name="Toyoda A."/>
            <person name="Takaki Y."/>
            <person name="Nishi S."/>
            <person name="Hori S."/>
            <person name="Arai W."/>
            <person name="Tsubouchi T."/>
            <person name="Morono Y."/>
            <person name="Uchiyama I."/>
            <person name="Ito T."/>
            <person name="Fujiyama A."/>
            <person name="Inagaki F."/>
            <person name="Takami H."/>
        </authorList>
    </citation>
    <scope>NUCLEOTIDE SEQUENCE</scope>
    <source>
        <strain evidence="1">Expedition CK06-06</strain>
    </source>
</reference>
<feature type="non-terminal residue" evidence="1">
    <location>
        <position position="1"/>
    </location>
</feature>
<organism evidence="1">
    <name type="scientific">marine sediment metagenome</name>
    <dbReference type="NCBI Taxonomy" id="412755"/>
    <lineage>
        <taxon>unclassified sequences</taxon>
        <taxon>metagenomes</taxon>
        <taxon>ecological metagenomes</taxon>
    </lineage>
</organism>
<evidence type="ECO:0000313" key="1">
    <source>
        <dbReference type="EMBL" id="GAH56668.1"/>
    </source>
</evidence>
<accession>X1IGH4</accession>